<protein>
    <recommendedName>
        <fullName evidence="5">DUF3822 domain containing protein</fullName>
    </recommendedName>
</protein>
<evidence type="ECO:0008006" key="5">
    <source>
        <dbReference type="Google" id="ProtNLM"/>
    </source>
</evidence>
<dbReference type="EMBL" id="CP016907">
    <property type="protein sequence ID" value="AOC96160.1"/>
    <property type="molecule type" value="Genomic_DNA"/>
</dbReference>
<sequence>MLIKSFSLILKLTLLFFLFVSLWSLKFFLDLKQVTNCKSTMSLQNTNITSKNYRKLSIQVSLTGFSYCCFDTLNNVITSFKEIKFDTTSKTSRIEDLFSNAFKVNPELKETYDEVMVIHNNNLSTFVPTALFDENYLGSYLQYTTKVFETDHFTFDQIPNYQMNSVYIPYVNINNFLIDNVGSFDSKHANTILVEKILDNSRNNDDKKMIVNFNPGNFEIIVVQNQKLLLFNTFEYNTPEDFIYYILFTAEQMSMNPESFKLELLGTISENDPFYAIAYKYVRHISFMDVSNLKERNSFTTAQNQKHYILFQS</sequence>
<evidence type="ECO:0000313" key="2">
    <source>
        <dbReference type="EMBL" id="SCZ01298.1"/>
    </source>
</evidence>
<evidence type="ECO:0000313" key="4">
    <source>
        <dbReference type="Proteomes" id="UP000199307"/>
    </source>
</evidence>
<keyword evidence="4" id="KW-1185">Reference proteome</keyword>
<organism evidence="1 3">
    <name type="scientific">Flavobacterium anhuiense</name>
    <dbReference type="NCBI Taxonomy" id="459526"/>
    <lineage>
        <taxon>Bacteria</taxon>
        <taxon>Pseudomonadati</taxon>
        <taxon>Bacteroidota</taxon>
        <taxon>Flavobacteriia</taxon>
        <taxon>Flavobacteriales</taxon>
        <taxon>Flavobacteriaceae</taxon>
        <taxon>Flavobacterium</taxon>
    </lineage>
</organism>
<evidence type="ECO:0000313" key="1">
    <source>
        <dbReference type="EMBL" id="AOC96160.1"/>
    </source>
</evidence>
<name>A0AAC9GJ25_9FLAO</name>
<dbReference type="Proteomes" id="UP000199307">
    <property type="component" value="Unassembled WGS sequence"/>
</dbReference>
<dbReference type="EMBL" id="FMVC01000010">
    <property type="protein sequence ID" value="SCZ01298.1"/>
    <property type="molecule type" value="Genomic_DNA"/>
</dbReference>
<gene>
    <name evidence="1" type="ORF">BB050_03070</name>
    <name evidence="2" type="ORF">SAMN02927916_0130</name>
</gene>
<proteinExistence type="predicted"/>
<accession>A0AAC9GJ25</accession>
<dbReference type="Gene3D" id="3.30.420.250">
    <property type="match status" value="1"/>
</dbReference>
<dbReference type="CDD" id="cd24013">
    <property type="entry name" value="ASKHA_ATPase_BT3980-like"/>
    <property type="match status" value="1"/>
</dbReference>
<reference evidence="2 4" key="2">
    <citation type="submission" date="2016-10" db="EMBL/GenBank/DDBJ databases">
        <authorList>
            <person name="Varghese N."/>
            <person name="Submissions S."/>
        </authorList>
    </citation>
    <scope>NUCLEOTIDE SEQUENCE [LARGE SCALE GENOMIC DNA]</scope>
    <source>
        <strain evidence="2 4">CGMCC 1.6859</strain>
    </source>
</reference>
<dbReference type="AlphaFoldDB" id="A0AAC9GJ25"/>
<dbReference type="InterPro" id="IPR024213">
    <property type="entry name" value="DUF3822"/>
</dbReference>
<evidence type="ECO:0000313" key="3">
    <source>
        <dbReference type="Proteomes" id="UP000093276"/>
    </source>
</evidence>
<dbReference type="Gene3D" id="3.30.420.260">
    <property type="match status" value="1"/>
</dbReference>
<dbReference type="Pfam" id="PF12864">
    <property type="entry name" value="DUF3822"/>
    <property type="match status" value="1"/>
</dbReference>
<dbReference type="Proteomes" id="UP000093276">
    <property type="component" value="Chromosome"/>
</dbReference>
<dbReference type="KEGG" id="fjg:BB050_03070"/>
<reference evidence="1 3" key="1">
    <citation type="submission" date="2016-08" db="EMBL/GenBank/DDBJ databases">
        <title>Complete genome sequence of Flavobacterium johnsoniae strain GSE09, a volatile-producing biocontrol agent isolated from cucumber (Cucumis sativus).</title>
        <authorList>
            <person name="Jeong J.-J."/>
            <person name="Oh J.Y."/>
            <person name="Jim Y.J."/>
            <person name="Sang M.K."/>
            <person name="Kim K.D."/>
        </authorList>
    </citation>
    <scope>NUCLEOTIDE SEQUENCE [LARGE SCALE GENOMIC DNA]</scope>
    <source>
        <strain evidence="1 3">GSE09</strain>
    </source>
</reference>